<dbReference type="InterPro" id="IPR037919">
    <property type="entry name" value="OGT"/>
</dbReference>
<dbReference type="Pfam" id="PF14559">
    <property type="entry name" value="TPR_19"/>
    <property type="match status" value="2"/>
</dbReference>
<dbReference type="GO" id="GO:0097363">
    <property type="term" value="F:protein O-acetylglucosaminyltransferase activity"/>
    <property type="evidence" value="ECO:0007669"/>
    <property type="project" value="TreeGrafter"/>
</dbReference>
<dbReference type="SMART" id="SM00028">
    <property type="entry name" value="TPR"/>
    <property type="match status" value="4"/>
</dbReference>
<organism evidence="2 3">
    <name type="scientific">Janthinobacterium agaricidamnosum</name>
    <dbReference type="NCBI Taxonomy" id="55508"/>
    <lineage>
        <taxon>Bacteria</taxon>
        <taxon>Pseudomonadati</taxon>
        <taxon>Pseudomonadota</taxon>
        <taxon>Betaproteobacteria</taxon>
        <taxon>Burkholderiales</taxon>
        <taxon>Oxalobacteraceae</taxon>
        <taxon>Janthinobacterium</taxon>
    </lineage>
</organism>
<dbReference type="Gene3D" id="1.25.40.10">
    <property type="entry name" value="Tetratricopeptide repeat domain"/>
    <property type="match status" value="1"/>
</dbReference>
<dbReference type="AlphaFoldDB" id="A0A3G2ECK1"/>
<dbReference type="Proteomes" id="UP000279594">
    <property type="component" value="Chromosome"/>
</dbReference>
<reference evidence="2 3" key="1">
    <citation type="submission" date="2018-10" db="EMBL/GenBank/DDBJ databases">
        <title>Effects of UV and annual dynamics of microbial communities in freshwater RAS systems.</title>
        <authorList>
            <person name="Bekkelund A.K."/>
            <person name="Hansen B.R."/>
            <person name="Stokken H."/>
            <person name="Eriksen B.F."/>
            <person name="Kashulin N.A."/>
        </authorList>
    </citation>
    <scope>NUCLEOTIDE SEQUENCE [LARGE SCALE GENOMIC DNA]</scope>
    <source>
        <strain evidence="2 3">BHSEK</strain>
    </source>
</reference>
<accession>A0A3G2ECK1</accession>
<evidence type="ECO:0000256" key="1">
    <source>
        <dbReference type="PROSITE-ProRule" id="PRU00339"/>
    </source>
</evidence>
<gene>
    <name evidence="2" type="ORF">D9M09_20290</name>
</gene>
<dbReference type="PANTHER" id="PTHR44366">
    <property type="entry name" value="UDP-N-ACETYLGLUCOSAMINE--PEPTIDE N-ACETYLGLUCOSAMINYLTRANSFERASE 110 KDA SUBUNIT"/>
    <property type="match status" value="1"/>
</dbReference>
<evidence type="ECO:0000313" key="2">
    <source>
        <dbReference type="EMBL" id="AYM77877.1"/>
    </source>
</evidence>
<protein>
    <submittedName>
        <fullName evidence="2">Uncharacterized protein</fullName>
    </submittedName>
</protein>
<sequence>MGLARHRDMRQPAPPGRDHAPLSCFRLLLQAPGRRPALRRFGGLQRSTASQPAPIFNDGDFAPAAAIDASQVFAIDETMRQYVRTQVRREARNKNDRAALYDALYDKSRLKLEYDAAMTRNARETFAARQGNCLSLVIMTAALAHEMGLQVRYQEVLGEESWSRSGDMYFVAGHVNLVLGQRLDDKSGRYDAKGMMVIDFLPSAEIGGYRTRELDEATVLAMYMNNRAAETMSEGQLNQAYWWARAALLQDPSFSGAYNTLGVIQFRHGDLAQARRTFAHALTRTPDNTVLLSNLAQVLEASGLPEEALPLRRRLLALQPQPPFHYFNLGKAAMQQNDYVRAIQLFSREIARDPYYHEFHFWLAQAYARLGQMEQAGKQLELAMNNSTTRSDHTLYAAKLQRLRAVTTH</sequence>
<feature type="repeat" description="TPR" evidence="1">
    <location>
        <begin position="255"/>
        <end position="288"/>
    </location>
</feature>
<keyword evidence="3" id="KW-1185">Reference proteome</keyword>
<dbReference type="SUPFAM" id="SSF48452">
    <property type="entry name" value="TPR-like"/>
    <property type="match status" value="1"/>
</dbReference>
<dbReference type="PANTHER" id="PTHR44366:SF1">
    <property type="entry name" value="UDP-N-ACETYLGLUCOSAMINE--PEPTIDE N-ACETYLGLUCOSAMINYLTRANSFERASE 110 KDA SUBUNIT"/>
    <property type="match status" value="1"/>
</dbReference>
<name>A0A3G2ECK1_9BURK</name>
<dbReference type="InterPro" id="IPR019734">
    <property type="entry name" value="TPR_rpt"/>
</dbReference>
<dbReference type="InterPro" id="IPR011990">
    <property type="entry name" value="TPR-like_helical_dom_sf"/>
</dbReference>
<dbReference type="EMBL" id="CP033019">
    <property type="protein sequence ID" value="AYM77877.1"/>
    <property type="molecule type" value="Genomic_DNA"/>
</dbReference>
<proteinExistence type="predicted"/>
<feature type="repeat" description="TPR" evidence="1">
    <location>
        <begin position="323"/>
        <end position="356"/>
    </location>
</feature>
<dbReference type="PROSITE" id="PS50005">
    <property type="entry name" value="TPR"/>
    <property type="match status" value="2"/>
</dbReference>
<evidence type="ECO:0000313" key="3">
    <source>
        <dbReference type="Proteomes" id="UP000279594"/>
    </source>
</evidence>
<keyword evidence="1" id="KW-0802">TPR repeat</keyword>
<dbReference type="GO" id="GO:0006493">
    <property type="term" value="P:protein O-linked glycosylation"/>
    <property type="evidence" value="ECO:0007669"/>
    <property type="project" value="InterPro"/>
</dbReference>